<evidence type="ECO:0000313" key="1">
    <source>
        <dbReference type="EMBL" id="MFC4187857.1"/>
    </source>
</evidence>
<dbReference type="InterPro" id="IPR045729">
    <property type="entry name" value="DUF6083"/>
</dbReference>
<sequence length="146" mass="16544">MGETEYTPPSPDDDSVRLDHAFHALLEGATAPRPPSPPDCPFCELPQDRYPTGYAGHWVLLEPRVRVPAHTVPPRRRWIITPDGVATNLWDAEPLPGTVCRIPHRAVCPRLLPEDHWPWMTALRDHNDLRTRRLFDLPEEGLPDAG</sequence>
<comment type="caution">
    <text evidence="1">The sequence shown here is derived from an EMBL/GenBank/DDBJ whole genome shotgun (WGS) entry which is preliminary data.</text>
</comment>
<protein>
    <submittedName>
        <fullName evidence="1">DUF6083 domain-containing protein</fullName>
    </submittedName>
</protein>
<dbReference type="EMBL" id="JBHSCF010000029">
    <property type="protein sequence ID" value="MFC4187857.1"/>
    <property type="molecule type" value="Genomic_DNA"/>
</dbReference>
<dbReference type="Proteomes" id="UP001595871">
    <property type="component" value="Unassembled WGS sequence"/>
</dbReference>
<proteinExistence type="predicted"/>
<keyword evidence="2" id="KW-1185">Reference proteome</keyword>
<reference evidence="2" key="1">
    <citation type="journal article" date="2019" name="Int. J. Syst. Evol. Microbiol.">
        <title>The Global Catalogue of Microorganisms (GCM) 10K type strain sequencing project: providing services to taxonomists for standard genome sequencing and annotation.</title>
        <authorList>
            <consortium name="The Broad Institute Genomics Platform"/>
            <consortium name="The Broad Institute Genome Sequencing Center for Infectious Disease"/>
            <person name="Wu L."/>
            <person name="Ma J."/>
        </authorList>
    </citation>
    <scope>NUCLEOTIDE SEQUENCE [LARGE SCALE GENOMIC DNA]</scope>
    <source>
        <strain evidence="2">CCM 3243</strain>
    </source>
</reference>
<dbReference type="RefSeq" id="WP_014049354.1">
    <property type="nucleotide sequence ID" value="NZ_BAAAYA010000016.1"/>
</dbReference>
<dbReference type="Pfam" id="PF19561">
    <property type="entry name" value="DUF6083"/>
    <property type="match status" value="1"/>
</dbReference>
<evidence type="ECO:0000313" key="2">
    <source>
        <dbReference type="Proteomes" id="UP001595871"/>
    </source>
</evidence>
<accession>A0ABV8N3I4</accession>
<organism evidence="1 2">
    <name type="scientific">Streptomyces flavovirens</name>
    <dbReference type="NCBI Taxonomy" id="52258"/>
    <lineage>
        <taxon>Bacteria</taxon>
        <taxon>Bacillati</taxon>
        <taxon>Actinomycetota</taxon>
        <taxon>Actinomycetes</taxon>
        <taxon>Kitasatosporales</taxon>
        <taxon>Streptomycetaceae</taxon>
        <taxon>Streptomyces</taxon>
    </lineage>
</organism>
<name>A0ABV8N3I4_9ACTN</name>
<gene>
    <name evidence="1" type="ORF">ACFO3R_15960</name>
</gene>